<name>A0A1J8QMU1_9AGAM</name>
<sequence length="98" mass="11742">MMHLHVLWPEGPRAKARSYPHLHMMKTQMMPARIHKTLMPTIPLCLVGSQRKKSARQLPWASERLKRQPRLPMMKPTRTENPWNMYQAWYKMKHPKSS</sequence>
<comment type="caution">
    <text evidence="2">The sequence shown here is derived from an EMBL/GenBank/DDBJ whole genome shotgun (WGS) entry which is preliminary data.</text>
</comment>
<evidence type="ECO:0000313" key="2">
    <source>
        <dbReference type="EMBL" id="OJA14728.1"/>
    </source>
</evidence>
<evidence type="ECO:0000256" key="1">
    <source>
        <dbReference type="SAM" id="MobiDB-lite"/>
    </source>
</evidence>
<organism evidence="2 3">
    <name type="scientific">Rhizopogon vesiculosus</name>
    <dbReference type="NCBI Taxonomy" id="180088"/>
    <lineage>
        <taxon>Eukaryota</taxon>
        <taxon>Fungi</taxon>
        <taxon>Dikarya</taxon>
        <taxon>Basidiomycota</taxon>
        <taxon>Agaricomycotina</taxon>
        <taxon>Agaricomycetes</taxon>
        <taxon>Agaricomycetidae</taxon>
        <taxon>Boletales</taxon>
        <taxon>Suillineae</taxon>
        <taxon>Rhizopogonaceae</taxon>
        <taxon>Rhizopogon</taxon>
    </lineage>
</organism>
<accession>A0A1J8QMU1</accession>
<dbReference type="EMBL" id="LVVM01003517">
    <property type="protein sequence ID" value="OJA14728.1"/>
    <property type="molecule type" value="Genomic_DNA"/>
</dbReference>
<evidence type="ECO:0000313" key="3">
    <source>
        <dbReference type="Proteomes" id="UP000183567"/>
    </source>
</evidence>
<feature type="non-terminal residue" evidence="2">
    <location>
        <position position="98"/>
    </location>
</feature>
<feature type="region of interest" description="Disordered" evidence="1">
    <location>
        <begin position="53"/>
        <end position="79"/>
    </location>
</feature>
<dbReference type="AlphaFoldDB" id="A0A1J8QMU1"/>
<keyword evidence="3" id="KW-1185">Reference proteome</keyword>
<dbReference type="Proteomes" id="UP000183567">
    <property type="component" value="Unassembled WGS sequence"/>
</dbReference>
<proteinExistence type="predicted"/>
<protein>
    <submittedName>
        <fullName evidence="2">Uncharacterized protein</fullName>
    </submittedName>
</protein>
<gene>
    <name evidence="2" type="ORF">AZE42_10840</name>
</gene>
<reference evidence="2 3" key="1">
    <citation type="submission" date="2016-03" db="EMBL/GenBank/DDBJ databases">
        <title>Comparative genomics of the ectomycorrhizal sister species Rhizopogon vinicolor and Rhizopogon vesiculosus (Basidiomycota: Boletales) reveals a divergence of the mating type B locus.</title>
        <authorList>
            <person name="Mujic A.B."/>
            <person name="Kuo A."/>
            <person name="Tritt A."/>
            <person name="Lipzen A."/>
            <person name="Chen C."/>
            <person name="Johnson J."/>
            <person name="Sharma A."/>
            <person name="Barry K."/>
            <person name="Grigoriev I.V."/>
            <person name="Spatafora J.W."/>
        </authorList>
    </citation>
    <scope>NUCLEOTIDE SEQUENCE [LARGE SCALE GENOMIC DNA]</scope>
    <source>
        <strain evidence="2 3">AM-OR11-056</strain>
    </source>
</reference>